<evidence type="ECO:0000256" key="1">
    <source>
        <dbReference type="ARBA" id="ARBA00001946"/>
    </source>
</evidence>
<dbReference type="CDD" id="cd01949">
    <property type="entry name" value="GGDEF"/>
    <property type="match status" value="1"/>
</dbReference>
<evidence type="ECO:0000259" key="5">
    <source>
        <dbReference type="PROSITE" id="PS50887"/>
    </source>
</evidence>
<comment type="cofactor">
    <cofactor evidence="1">
        <name>Mg(2+)</name>
        <dbReference type="ChEBI" id="CHEBI:18420"/>
    </cofactor>
</comment>
<dbReference type="SMART" id="SM00267">
    <property type="entry name" value="GGDEF"/>
    <property type="match status" value="1"/>
</dbReference>
<evidence type="ECO:0000256" key="3">
    <source>
        <dbReference type="ARBA" id="ARBA00034247"/>
    </source>
</evidence>
<keyword evidence="4" id="KW-1133">Transmembrane helix</keyword>
<dbReference type="PANTHER" id="PTHR45138:SF9">
    <property type="entry name" value="DIGUANYLATE CYCLASE DGCM-RELATED"/>
    <property type="match status" value="1"/>
</dbReference>
<dbReference type="SUPFAM" id="SSF55073">
    <property type="entry name" value="Nucleotide cyclase"/>
    <property type="match status" value="1"/>
</dbReference>
<dbReference type="Pfam" id="PF00990">
    <property type="entry name" value="GGDEF"/>
    <property type="match status" value="1"/>
</dbReference>
<sequence>MADLSIFHRVFDRLNYSLLGLTLFIVIISVVLSTLLAKRLANPLSHLYKDLIYRATHDHLTTILNRHAAIERITEELARSRRSDKIYCVALCDIDNFKKINDTYGHASGDEVLRRFASRLKSTLRSYDVLGRFGGEEFLVALQLKPEEATASFERLRSVIADTPIPSGSQLIPVTMSCGVCLLWPEEPVPPMDVILHAADTALYRAKEHGRNQVIFTHVPTFPVVEADIDDKIEL</sequence>
<gene>
    <name evidence="6" type="ORF">C9940_00680</name>
</gene>
<dbReference type="PANTHER" id="PTHR45138">
    <property type="entry name" value="REGULATORY COMPONENTS OF SENSORY TRANSDUCTION SYSTEM"/>
    <property type="match status" value="1"/>
</dbReference>
<keyword evidence="4" id="KW-0812">Transmembrane</keyword>
<dbReference type="InterPro" id="IPR050469">
    <property type="entry name" value="Diguanylate_Cyclase"/>
</dbReference>
<feature type="domain" description="GGDEF" evidence="5">
    <location>
        <begin position="85"/>
        <end position="219"/>
    </location>
</feature>
<proteinExistence type="predicted"/>
<dbReference type="FunFam" id="3.30.70.270:FF:000001">
    <property type="entry name" value="Diguanylate cyclase domain protein"/>
    <property type="match status" value="1"/>
</dbReference>
<dbReference type="InterPro" id="IPR000160">
    <property type="entry name" value="GGDEF_dom"/>
</dbReference>
<organism evidence="6">
    <name type="scientific">Pseudidiomarina aestuarii</name>
    <dbReference type="NCBI Taxonomy" id="624146"/>
    <lineage>
        <taxon>Bacteria</taxon>
        <taxon>Pseudomonadati</taxon>
        <taxon>Pseudomonadota</taxon>
        <taxon>Gammaproteobacteria</taxon>
        <taxon>Alteromonadales</taxon>
        <taxon>Idiomarinaceae</taxon>
        <taxon>Pseudidiomarina</taxon>
    </lineage>
</organism>
<comment type="caution">
    <text evidence="6">The sequence shown here is derived from an EMBL/GenBank/DDBJ whole genome shotgun (WGS) entry which is preliminary data.</text>
</comment>
<feature type="transmembrane region" description="Helical" evidence="4">
    <location>
        <begin position="16"/>
        <end position="37"/>
    </location>
</feature>
<name>A0A2T4CZA4_9GAMM</name>
<dbReference type="Gene3D" id="3.30.70.270">
    <property type="match status" value="1"/>
</dbReference>
<keyword evidence="4" id="KW-0472">Membrane</keyword>
<reference evidence="6" key="1">
    <citation type="submission" date="2018-03" db="EMBL/GenBank/DDBJ databases">
        <title>Cross-interface Injection: A General Nanoliter Liquid Handling Method Applied to Single Cells Genome Amplification Automated Nanoliter Liquid Handling Applied to Single Cell Multiple Displacement Amplification.</title>
        <authorList>
            <person name="Yun J."/>
            <person name="Xu P."/>
            <person name="Xu J."/>
            <person name="Dai X."/>
            <person name="Wang Y."/>
            <person name="Zheng X."/>
            <person name="Cao C."/>
            <person name="Yi Q."/>
            <person name="Zhu Y."/>
            <person name="Wang L."/>
            <person name="Dong Z."/>
            <person name="Huang Y."/>
            <person name="Huang L."/>
            <person name="Du W."/>
        </authorList>
    </citation>
    <scope>NUCLEOTIDE SEQUENCE [LARGE SCALE GENOMIC DNA]</scope>
    <source>
        <strain evidence="6">Z-D3-2</strain>
    </source>
</reference>
<evidence type="ECO:0000256" key="2">
    <source>
        <dbReference type="ARBA" id="ARBA00012528"/>
    </source>
</evidence>
<dbReference type="NCBIfam" id="TIGR00254">
    <property type="entry name" value="GGDEF"/>
    <property type="match status" value="1"/>
</dbReference>
<protein>
    <recommendedName>
        <fullName evidence="2">diguanylate cyclase</fullName>
        <ecNumber evidence="2">2.7.7.65</ecNumber>
    </recommendedName>
</protein>
<dbReference type="InterPro" id="IPR043128">
    <property type="entry name" value="Rev_trsase/Diguanyl_cyclase"/>
</dbReference>
<evidence type="ECO:0000313" key="6">
    <source>
        <dbReference type="EMBL" id="PTB86879.1"/>
    </source>
</evidence>
<accession>A0A2T4CZA4</accession>
<dbReference type="GO" id="GO:0052621">
    <property type="term" value="F:diguanylate cyclase activity"/>
    <property type="evidence" value="ECO:0007669"/>
    <property type="project" value="UniProtKB-EC"/>
</dbReference>
<evidence type="ECO:0000256" key="4">
    <source>
        <dbReference type="SAM" id="Phobius"/>
    </source>
</evidence>
<dbReference type="InterPro" id="IPR029787">
    <property type="entry name" value="Nucleotide_cyclase"/>
</dbReference>
<dbReference type="EMBL" id="PYVN01000003">
    <property type="protein sequence ID" value="PTB86879.1"/>
    <property type="molecule type" value="Genomic_DNA"/>
</dbReference>
<comment type="catalytic activity">
    <reaction evidence="3">
        <text>2 GTP = 3',3'-c-di-GMP + 2 diphosphate</text>
        <dbReference type="Rhea" id="RHEA:24898"/>
        <dbReference type="ChEBI" id="CHEBI:33019"/>
        <dbReference type="ChEBI" id="CHEBI:37565"/>
        <dbReference type="ChEBI" id="CHEBI:58805"/>
        <dbReference type="EC" id="2.7.7.65"/>
    </reaction>
</comment>
<dbReference type="AlphaFoldDB" id="A0A2T4CZA4"/>
<dbReference type="PROSITE" id="PS50887">
    <property type="entry name" value="GGDEF"/>
    <property type="match status" value="1"/>
</dbReference>
<dbReference type="EC" id="2.7.7.65" evidence="2"/>